<protein>
    <recommendedName>
        <fullName evidence="3">DUF1292 domain-containing protein</fullName>
    </recommendedName>
</protein>
<accession>C6LEN8</accession>
<evidence type="ECO:0000313" key="1">
    <source>
        <dbReference type="EMBL" id="EET61021.1"/>
    </source>
</evidence>
<dbReference type="AlphaFoldDB" id="C6LEN8"/>
<evidence type="ECO:0000313" key="2">
    <source>
        <dbReference type="Proteomes" id="UP000005561"/>
    </source>
</evidence>
<dbReference type="Pfam" id="PF06949">
    <property type="entry name" value="DUF1292"/>
    <property type="match status" value="1"/>
</dbReference>
<dbReference type="RefSeq" id="WP_006861881.1">
    <property type="nucleotide sequence ID" value="NZ_ACCL02000008.1"/>
</dbReference>
<dbReference type="EMBL" id="ACCL02000008">
    <property type="protein sequence ID" value="EET61021.1"/>
    <property type="molecule type" value="Genomic_DNA"/>
</dbReference>
<comment type="caution">
    <text evidence="1">The sequence shown here is derived from an EMBL/GenBank/DDBJ whole genome shotgun (WGS) entry which is preliminary data.</text>
</comment>
<dbReference type="InterPro" id="IPR009711">
    <property type="entry name" value="UPF0473"/>
</dbReference>
<dbReference type="Proteomes" id="UP000005561">
    <property type="component" value="Unassembled WGS sequence"/>
</dbReference>
<name>C6LEN8_9FIRM</name>
<proteinExistence type="predicted"/>
<dbReference type="STRING" id="168384.SAMN05660368_00304"/>
<organism evidence="1 2">
    <name type="scientific">Marvinbryantia formatexigens DSM 14469</name>
    <dbReference type="NCBI Taxonomy" id="478749"/>
    <lineage>
        <taxon>Bacteria</taxon>
        <taxon>Bacillati</taxon>
        <taxon>Bacillota</taxon>
        <taxon>Clostridia</taxon>
        <taxon>Lachnospirales</taxon>
        <taxon>Lachnospiraceae</taxon>
        <taxon>Marvinbryantia</taxon>
    </lineage>
</organism>
<dbReference type="eggNOG" id="ENOG5032YNK">
    <property type="taxonomic scope" value="Bacteria"/>
</dbReference>
<evidence type="ECO:0008006" key="3">
    <source>
        <dbReference type="Google" id="ProtNLM"/>
    </source>
</evidence>
<sequence>MSENDVNCGGNCASCGEDCEQATVTLTLDNDEVLECAILTIYEVGERQYIALLPLDENGENEDGEVFLYRYTEVDGNPSLENIEDDDEYEAAADAFDEMLDEQEFDELLDDEEE</sequence>
<gene>
    <name evidence="1" type="ORF">BRYFOR_07089</name>
</gene>
<keyword evidence="2" id="KW-1185">Reference proteome</keyword>
<reference evidence="1" key="1">
    <citation type="submission" date="2009-07" db="EMBL/GenBank/DDBJ databases">
        <authorList>
            <person name="Weinstock G."/>
            <person name="Sodergren E."/>
            <person name="Clifton S."/>
            <person name="Fulton L."/>
            <person name="Fulton B."/>
            <person name="Courtney L."/>
            <person name="Fronick C."/>
            <person name="Harrison M."/>
            <person name="Strong C."/>
            <person name="Farmer C."/>
            <person name="Delahaunty K."/>
            <person name="Markovic C."/>
            <person name="Hall O."/>
            <person name="Minx P."/>
            <person name="Tomlinson C."/>
            <person name="Mitreva M."/>
            <person name="Nelson J."/>
            <person name="Hou S."/>
            <person name="Wollam A."/>
            <person name="Pepin K.H."/>
            <person name="Johnson M."/>
            <person name="Bhonagiri V."/>
            <person name="Nash W.E."/>
            <person name="Warren W."/>
            <person name="Chinwalla A."/>
            <person name="Mardis E.R."/>
            <person name="Wilson R.K."/>
        </authorList>
    </citation>
    <scope>NUCLEOTIDE SEQUENCE [LARGE SCALE GENOMIC DNA]</scope>
    <source>
        <strain evidence="1">DSM 14469</strain>
    </source>
</reference>
<dbReference type="OrthoDB" id="9796509at2"/>